<evidence type="ECO:0000259" key="1">
    <source>
        <dbReference type="Pfam" id="PF13679"/>
    </source>
</evidence>
<dbReference type="InterPro" id="IPR029063">
    <property type="entry name" value="SAM-dependent_MTases_sf"/>
</dbReference>
<evidence type="ECO:0000313" key="2">
    <source>
        <dbReference type="EMBL" id="SDS63409.1"/>
    </source>
</evidence>
<evidence type="ECO:0000313" key="3">
    <source>
        <dbReference type="Proteomes" id="UP000198983"/>
    </source>
</evidence>
<accession>A0A1H1TUW9</accession>
<organism evidence="2 3">
    <name type="scientific">Actinopolymorpha singaporensis</name>
    <dbReference type="NCBI Taxonomy" id="117157"/>
    <lineage>
        <taxon>Bacteria</taxon>
        <taxon>Bacillati</taxon>
        <taxon>Actinomycetota</taxon>
        <taxon>Actinomycetes</taxon>
        <taxon>Propionibacteriales</taxon>
        <taxon>Actinopolymorphaceae</taxon>
        <taxon>Actinopolymorpha</taxon>
    </lineage>
</organism>
<keyword evidence="2" id="KW-0489">Methyltransferase</keyword>
<dbReference type="Pfam" id="PF13679">
    <property type="entry name" value="Methyltransf_32"/>
    <property type="match status" value="1"/>
</dbReference>
<reference evidence="2 3" key="1">
    <citation type="submission" date="2016-10" db="EMBL/GenBank/DDBJ databases">
        <authorList>
            <person name="de Groot N.N."/>
        </authorList>
    </citation>
    <scope>NUCLEOTIDE SEQUENCE [LARGE SCALE GENOMIC DNA]</scope>
    <source>
        <strain evidence="2 3">DSM 22024</strain>
    </source>
</reference>
<dbReference type="Gene3D" id="3.40.50.150">
    <property type="entry name" value="Vaccinia Virus protein VP39"/>
    <property type="match status" value="1"/>
</dbReference>
<dbReference type="GO" id="GO:0005737">
    <property type="term" value="C:cytoplasm"/>
    <property type="evidence" value="ECO:0007669"/>
    <property type="project" value="TreeGrafter"/>
</dbReference>
<dbReference type="SUPFAM" id="SSF53335">
    <property type="entry name" value="S-adenosyl-L-methionine-dependent methyltransferases"/>
    <property type="match status" value="1"/>
</dbReference>
<gene>
    <name evidence="2" type="ORF">SAMN04489717_3329</name>
</gene>
<dbReference type="AlphaFoldDB" id="A0A1H1TUW9"/>
<keyword evidence="2" id="KW-0808">Transferase</keyword>
<sequence length="283" mass="31818">MRPFKNHRDRLAWFGEQLDLALPAPRGYTDKQRKLEQVVAFVDVIQAEVRRYSRRRRLTFVDCGAGNCHLGLATALFFTKVEPRPVEIHCVDKNAVLMAKHRDTADRLGLVNMHFHACDIDELSVPAPVDVVTALHACDIATDKAMHLGVQTRARHILTVACCQQTLVKSIRANAASTTAITRHQVFRQRLAYMAGDAMRALLLELEGYEVDVVELVSSRATDKNTLVRARRRNLPANPVHAEALASLMASFRTVPALAHYLGRATSVKRDLQCTRPTPWRLR</sequence>
<dbReference type="GO" id="GO:0032259">
    <property type="term" value="P:methylation"/>
    <property type="evidence" value="ECO:0007669"/>
    <property type="project" value="UniProtKB-KW"/>
</dbReference>
<name>A0A1H1TUW9_9ACTN</name>
<dbReference type="STRING" id="117157.SAMN04489717_3329"/>
<dbReference type="EMBL" id="LT629732">
    <property type="protein sequence ID" value="SDS63409.1"/>
    <property type="molecule type" value="Genomic_DNA"/>
</dbReference>
<dbReference type="Proteomes" id="UP000198983">
    <property type="component" value="Chromosome I"/>
</dbReference>
<dbReference type="PANTHER" id="PTHR13369">
    <property type="match status" value="1"/>
</dbReference>
<keyword evidence="3" id="KW-1185">Reference proteome</keyword>
<dbReference type="PANTHER" id="PTHR13369:SF3">
    <property type="entry name" value="METHYLTRANSFERASE DOMAIN-CONTAINING PROTEIN"/>
    <property type="match status" value="1"/>
</dbReference>
<dbReference type="InterPro" id="IPR025714">
    <property type="entry name" value="Methyltranfer_dom"/>
</dbReference>
<feature type="domain" description="Methyltransferase" evidence="1">
    <location>
        <begin position="33"/>
        <end position="167"/>
    </location>
</feature>
<protein>
    <submittedName>
        <fullName evidence="2">Methyltransferase domain-containing protein</fullName>
    </submittedName>
</protein>
<dbReference type="GO" id="GO:0008168">
    <property type="term" value="F:methyltransferase activity"/>
    <property type="evidence" value="ECO:0007669"/>
    <property type="project" value="UniProtKB-KW"/>
</dbReference>
<proteinExistence type="predicted"/>